<dbReference type="PROSITE" id="PS50089">
    <property type="entry name" value="ZF_RING_2"/>
    <property type="match status" value="1"/>
</dbReference>
<reference evidence="3 4" key="1">
    <citation type="submission" date="2021-09" db="EMBL/GenBank/DDBJ databases">
        <title>Genomic insights and catalytic innovation underlie evolution of tropane alkaloids biosynthesis.</title>
        <authorList>
            <person name="Wang Y.-J."/>
            <person name="Tian T."/>
            <person name="Huang J.-P."/>
            <person name="Huang S.-X."/>
        </authorList>
    </citation>
    <scope>NUCLEOTIDE SEQUENCE [LARGE SCALE GENOMIC DNA]</scope>
    <source>
        <strain evidence="3">KIB-2018</strain>
        <tissue evidence="3">Leaf</tissue>
    </source>
</reference>
<dbReference type="Gene3D" id="3.30.40.10">
    <property type="entry name" value="Zinc/RING finger domain, C3HC4 (zinc finger)"/>
    <property type="match status" value="1"/>
</dbReference>
<keyword evidence="1" id="KW-0862">Zinc</keyword>
<evidence type="ECO:0000259" key="2">
    <source>
        <dbReference type="PROSITE" id="PS50089"/>
    </source>
</evidence>
<comment type="caution">
    <text evidence="3">The sequence shown here is derived from an EMBL/GenBank/DDBJ whole genome shotgun (WGS) entry which is preliminary data.</text>
</comment>
<evidence type="ECO:0000313" key="3">
    <source>
        <dbReference type="EMBL" id="KAJ8750237.1"/>
    </source>
</evidence>
<organism evidence="3 4">
    <name type="scientific">Erythroxylum novogranatense</name>
    <dbReference type="NCBI Taxonomy" id="1862640"/>
    <lineage>
        <taxon>Eukaryota</taxon>
        <taxon>Viridiplantae</taxon>
        <taxon>Streptophyta</taxon>
        <taxon>Embryophyta</taxon>
        <taxon>Tracheophyta</taxon>
        <taxon>Spermatophyta</taxon>
        <taxon>Magnoliopsida</taxon>
        <taxon>eudicotyledons</taxon>
        <taxon>Gunneridae</taxon>
        <taxon>Pentapetalae</taxon>
        <taxon>rosids</taxon>
        <taxon>fabids</taxon>
        <taxon>Malpighiales</taxon>
        <taxon>Erythroxylaceae</taxon>
        <taxon>Erythroxylum</taxon>
    </lineage>
</organism>
<dbReference type="GO" id="GO:0016567">
    <property type="term" value="P:protein ubiquitination"/>
    <property type="evidence" value="ECO:0007669"/>
    <property type="project" value="TreeGrafter"/>
</dbReference>
<dbReference type="AlphaFoldDB" id="A0AAV8SDG3"/>
<dbReference type="PANTHER" id="PTHR45751">
    <property type="entry name" value="COPINE FAMILY PROTEIN 1"/>
    <property type="match status" value="1"/>
</dbReference>
<proteinExistence type="predicted"/>
<dbReference type="InterPro" id="IPR052079">
    <property type="entry name" value="E3_ligase/Copine_domain"/>
</dbReference>
<accession>A0AAV8SDG3</accession>
<keyword evidence="1" id="KW-0479">Metal-binding</keyword>
<protein>
    <recommendedName>
        <fullName evidence="2">RING-type domain-containing protein</fullName>
    </recommendedName>
</protein>
<dbReference type="InterPro" id="IPR013083">
    <property type="entry name" value="Znf_RING/FYVE/PHD"/>
</dbReference>
<dbReference type="Proteomes" id="UP001159364">
    <property type="component" value="Linkage Group LG11"/>
</dbReference>
<gene>
    <name evidence="3" type="ORF">K2173_014152</name>
</gene>
<dbReference type="Pfam" id="PF13920">
    <property type="entry name" value="zf-C3HC4_3"/>
    <property type="match status" value="1"/>
</dbReference>
<dbReference type="GO" id="GO:0008270">
    <property type="term" value="F:zinc ion binding"/>
    <property type="evidence" value="ECO:0007669"/>
    <property type="project" value="UniProtKB-KW"/>
</dbReference>
<dbReference type="InterPro" id="IPR001841">
    <property type="entry name" value="Znf_RING"/>
</dbReference>
<keyword evidence="1" id="KW-0863">Zinc-finger</keyword>
<sequence>MMREFDDNIPARAFDNFQFVNFIDIMRKNYKATIDLGILGNNRRRGSSPERVPLPPPLYGASFSNISKPSNTNNFQPHKPSYSGYDTQFGGYETPVVGYDTSVNSAPPSSSYDNQVCPICLTNPKDMAFGCGHQTCCDCGEDLQSYPICRSPVNTRIRLY</sequence>
<dbReference type="GO" id="GO:0004842">
    <property type="term" value="F:ubiquitin-protein transferase activity"/>
    <property type="evidence" value="ECO:0007669"/>
    <property type="project" value="TreeGrafter"/>
</dbReference>
<dbReference type="PANTHER" id="PTHR45751:SF30">
    <property type="entry name" value="E3 UBIQUITIN-PROTEIN LIGASE RGLG5"/>
    <property type="match status" value="1"/>
</dbReference>
<name>A0AAV8SDG3_9ROSI</name>
<dbReference type="GO" id="GO:0005634">
    <property type="term" value="C:nucleus"/>
    <property type="evidence" value="ECO:0007669"/>
    <property type="project" value="TreeGrafter"/>
</dbReference>
<feature type="domain" description="RING-type" evidence="2">
    <location>
        <begin position="117"/>
        <end position="150"/>
    </location>
</feature>
<dbReference type="EMBL" id="JAIWQS010000011">
    <property type="protein sequence ID" value="KAJ8750237.1"/>
    <property type="molecule type" value="Genomic_DNA"/>
</dbReference>
<evidence type="ECO:0000256" key="1">
    <source>
        <dbReference type="PROSITE-ProRule" id="PRU00175"/>
    </source>
</evidence>
<evidence type="ECO:0000313" key="4">
    <source>
        <dbReference type="Proteomes" id="UP001159364"/>
    </source>
</evidence>
<keyword evidence="4" id="KW-1185">Reference proteome</keyword>